<accession>A0A0R0M174</accession>
<evidence type="ECO:0000313" key="5">
    <source>
        <dbReference type="EMBL" id="KRH93374.1"/>
    </source>
</evidence>
<evidence type="ECO:0000259" key="4">
    <source>
        <dbReference type="PROSITE" id="PS50056"/>
    </source>
</evidence>
<dbReference type="InterPro" id="IPR016130">
    <property type="entry name" value="Tyr_Pase_AS"/>
</dbReference>
<dbReference type="PRINTS" id="PR00700">
    <property type="entry name" value="PRTYPHPHTASE"/>
</dbReference>
<sequence length="466" mass="53379">LKSSVNSVVNAGLNSSVNSDLKSSENSGINAGLNSSIKSVISPKNSIVSNLTSEISNLKSEEVDKLVFSESKEVQKDNDGLRPVYSSIQSDKNRGKFTFSTNTISKRTKSVMKKFGIFTKDDLDSENEIPTNIASTKHIFTESTIDDEPLYVVSDEDGEAMIVNETELYGSRPITKYKGQWTCSECTGHASDDDSEQIDDSDESNDDDYISPLYEKTRSIEEDPVNSETPVPAKQKKSWIDHFFSLTVLYKQKKYALILKKLTELYSPEMIERNSYDNCFITPYNDEVSQKYKTDIRVNASFVKTDHRTFIAASYPKRTYHDVFNEMTKMACDLIVSLTNEGEEYFIPDSKKGIIEENEIYKIEKCGNVTRIKFLKWEDFAAPNIKEFLIFYNKYLEFITDKPVLVHCKAGVGRTGTFILFDILKRKEKVTEKILLEELCKLRSQRNYLVHNEEQFKWIIAQFDIQ</sequence>
<feature type="compositionally biased region" description="Acidic residues" evidence="2">
    <location>
        <begin position="193"/>
        <end position="209"/>
    </location>
</feature>
<dbReference type="OrthoDB" id="6058203at2759"/>
<dbReference type="SMART" id="SM00404">
    <property type="entry name" value="PTPc_motif"/>
    <property type="match status" value="1"/>
</dbReference>
<comment type="similarity">
    <text evidence="1">Belongs to the protein-tyrosine phosphatase family. Non-receptor class subfamily.</text>
</comment>
<dbReference type="AlphaFoldDB" id="A0A0R0M174"/>
<evidence type="ECO:0000259" key="3">
    <source>
        <dbReference type="PROSITE" id="PS50055"/>
    </source>
</evidence>
<dbReference type="GO" id="GO:0004725">
    <property type="term" value="F:protein tyrosine phosphatase activity"/>
    <property type="evidence" value="ECO:0007669"/>
    <property type="project" value="InterPro"/>
</dbReference>
<dbReference type="CDD" id="cd00047">
    <property type="entry name" value="PTPc"/>
    <property type="match status" value="1"/>
</dbReference>
<dbReference type="PROSITE" id="PS50056">
    <property type="entry name" value="TYR_PHOSPHATASE_2"/>
    <property type="match status" value="1"/>
</dbReference>
<dbReference type="PANTHER" id="PTHR19134:SF449">
    <property type="entry name" value="TYROSINE-PROTEIN PHOSPHATASE 1"/>
    <property type="match status" value="1"/>
</dbReference>
<organism evidence="5 6">
    <name type="scientific">Pseudoloma neurophilia</name>
    <dbReference type="NCBI Taxonomy" id="146866"/>
    <lineage>
        <taxon>Eukaryota</taxon>
        <taxon>Fungi</taxon>
        <taxon>Fungi incertae sedis</taxon>
        <taxon>Microsporidia</taxon>
        <taxon>Pseudoloma</taxon>
    </lineage>
</organism>
<name>A0A0R0M174_9MICR</name>
<evidence type="ECO:0000256" key="1">
    <source>
        <dbReference type="ARBA" id="ARBA00009649"/>
    </source>
</evidence>
<protein>
    <submittedName>
        <fullName evidence="5">Protein-tyrosine-phosphatase</fullName>
    </submittedName>
</protein>
<dbReference type="PANTHER" id="PTHR19134">
    <property type="entry name" value="RECEPTOR-TYPE TYROSINE-PROTEIN PHOSPHATASE"/>
    <property type="match status" value="1"/>
</dbReference>
<dbReference type="SUPFAM" id="SSF52799">
    <property type="entry name" value="(Phosphotyrosine protein) phosphatases II"/>
    <property type="match status" value="1"/>
</dbReference>
<gene>
    <name evidence="5" type="ORF">M153_9730003691</name>
</gene>
<dbReference type="InterPro" id="IPR000242">
    <property type="entry name" value="PTP_cat"/>
</dbReference>
<evidence type="ECO:0000256" key="2">
    <source>
        <dbReference type="SAM" id="MobiDB-lite"/>
    </source>
</evidence>
<dbReference type="InterPro" id="IPR000387">
    <property type="entry name" value="Tyr_Pase_dom"/>
</dbReference>
<dbReference type="EMBL" id="LGUB01000363">
    <property type="protein sequence ID" value="KRH93374.1"/>
    <property type="molecule type" value="Genomic_DNA"/>
</dbReference>
<feature type="domain" description="Tyrosine-protein phosphatase" evidence="3">
    <location>
        <begin position="200"/>
        <end position="459"/>
    </location>
</feature>
<dbReference type="Proteomes" id="UP000051530">
    <property type="component" value="Unassembled WGS sequence"/>
</dbReference>
<dbReference type="InterPro" id="IPR050348">
    <property type="entry name" value="Protein-Tyr_Phosphatase"/>
</dbReference>
<proteinExistence type="inferred from homology"/>
<feature type="non-terminal residue" evidence="5">
    <location>
        <position position="1"/>
    </location>
</feature>
<reference evidence="5 6" key="1">
    <citation type="submission" date="2015-07" db="EMBL/GenBank/DDBJ databases">
        <title>The genome of Pseudoloma neurophilia, a relevant intracellular parasite of the zebrafish.</title>
        <authorList>
            <person name="Ndikumana S."/>
            <person name="Pelin A."/>
            <person name="Sanders J."/>
            <person name="Corradi N."/>
        </authorList>
    </citation>
    <scope>NUCLEOTIDE SEQUENCE [LARGE SCALE GENOMIC DNA]</scope>
    <source>
        <strain evidence="5 6">MK1</strain>
    </source>
</reference>
<feature type="region of interest" description="Disordered" evidence="2">
    <location>
        <begin position="188"/>
        <end position="210"/>
    </location>
</feature>
<dbReference type="InterPro" id="IPR029021">
    <property type="entry name" value="Prot-tyrosine_phosphatase-like"/>
</dbReference>
<dbReference type="PROSITE" id="PS00383">
    <property type="entry name" value="TYR_PHOSPHATASE_1"/>
    <property type="match status" value="1"/>
</dbReference>
<dbReference type="PROSITE" id="PS50055">
    <property type="entry name" value="TYR_PHOSPHATASE_PTP"/>
    <property type="match status" value="1"/>
</dbReference>
<dbReference type="InterPro" id="IPR003595">
    <property type="entry name" value="Tyr_Pase_cat"/>
</dbReference>
<comment type="caution">
    <text evidence="5">The sequence shown here is derived from an EMBL/GenBank/DDBJ whole genome shotgun (WGS) entry which is preliminary data.</text>
</comment>
<dbReference type="SMART" id="SM00194">
    <property type="entry name" value="PTPc"/>
    <property type="match status" value="1"/>
</dbReference>
<dbReference type="Gene3D" id="3.90.190.10">
    <property type="entry name" value="Protein tyrosine phosphatase superfamily"/>
    <property type="match status" value="1"/>
</dbReference>
<keyword evidence="6" id="KW-1185">Reference proteome</keyword>
<evidence type="ECO:0000313" key="6">
    <source>
        <dbReference type="Proteomes" id="UP000051530"/>
    </source>
</evidence>
<feature type="domain" description="Tyrosine specific protein phosphatases" evidence="4">
    <location>
        <begin position="386"/>
        <end position="457"/>
    </location>
</feature>
<dbReference type="Pfam" id="PF00102">
    <property type="entry name" value="Y_phosphatase"/>
    <property type="match status" value="1"/>
</dbReference>
<dbReference type="VEuPathDB" id="MicrosporidiaDB:M153_9730003691"/>